<keyword evidence="4 12" id="KW-1133">Transmembrane helix</keyword>
<sequence>MLLTLLRLVPITTVLKNSESVSFSSDENMKGSEGGSGIAVACSILAVCFVVGTPGNLLVVYIIMKHVKQRSHTVLLILHLAIADLLVLVTLPIWIYSLAWSWVFGQATCKAMVYVVHTCMYASVFLITIMSMERFLAVKFPFKMLQWKTSSIIYWTLGCAWAMALVLGIPAFLARRIEENADGTQHCHFTEFSSMAVEVFCLCLETMVGFAIPFFILAICYCQVASQLCHIQSRTKQKSAFLIGSVVTAFALCWLPHHILNIISITHLLTDHSDGLPDAVEFISGALAFISSSVNPILYAFAARNLQGGLKKFMMVRLFQEVTSHSTHVKEREPKTPDVSDNGTSKEESSADV</sequence>
<name>A0AAR2JH82_PYGNA</name>
<evidence type="ECO:0000256" key="7">
    <source>
        <dbReference type="ARBA" id="ARBA00023170"/>
    </source>
</evidence>
<keyword evidence="9 10" id="KW-0807">Transducer</keyword>
<dbReference type="GO" id="GO:0019957">
    <property type="term" value="F:C-C chemokine binding"/>
    <property type="evidence" value="ECO:0007669"/>
    <property type="project" value="TreeGrafter"/>
</dbReference>
<protein>
    <submittedName>
        <fullName evidence="14">Si:dkey-148a17.5</fullName>
    </submittedName>
</protein>
<evidence type="ECO:0000256" key="9">
    <source>
        <dbReference type="ARBA" id="ARBA00023224"/>
    </source>
</evidence>
<dbReference type="GeneTree" id="ENSGT00950000182966"/>
<evidence type="ECO:0000256" key="11">
    <source>
        <dbReference type="SAM" id="MobiDB-lite"/>
    </source>
</evidence>
<keyword evidence="3 10" id="KW-0812">Transmembrane</keyword>
<evidence type="ECO:0000256" key="2">
    <source>
        <dbReference type="ARBA" id="ARBA00022475"/>
    </source>
</evidence>
<dbReference type="Gene3D" id="1.20.1070.10">
    <property type="entry name" value="Rhodopsin 7-helix transmembrane proteins"/>
    <property type="match status" value="1"/>
</dbReference>
<comment type="similarity">
    <text evidence="10">Belongs to the G-protein coupled receptor 1 family.</text>
</comment>
<keyword evidence="5 10" id="KW-0297">G-protein coupled receptor</keyword>
<reference evidence="14" key="2">
    <citation type="submission" date="2025-08" db="UniProtKB">
        <authorList>
            <consortium name="Ensembl"/>
        </authorList>
    </citation>
    <scope>IDENTIFICATION</scope>
</reference>
<keyword evidence="8" id="KW-0325">Glycoprotein</keyword>
<keyword evidence="15" id="KW-1185">Reference proteome</keyword>
<evidence type="ECO:0000256" key="1">
    <source>
        <dbReference type="ARBA" id="ARBA00004651"/>
    </source>
</evidence>
<comment type="subcellular location">
    <subcellularLocation>
        <location evidence="1">Cell membrane</location>
        <topology evidence="1">Multi-pass membrane protein</topology>
    </subcellularLocation>
</comment>
<evidence type="ECO:0000256" key="5">
    <source>
        <dbReference type="ARBA" id="ARBA00023040"/>
    </source>
</evidence>
<dbReference type="GO" id="GO:0016493">
    <property type="term" value="F:C-C chemokine receptor activity"/>
    <property type="evidence" value="ECO:0007669"/>
    <property type="project" value="TreeGrafter"/>
</dbReference>
<evidence type="ECO:0000313" key="15">
    <source>
        <dbReference type="Proteomes" id="UP001501920"/>
    </source>
</evidence>
<evidence type="ECO:0000256" key="6">
    <source>
        <dbReference type="ARBA" id="ARBA00023136"/>
    </source>
</evidence>
<proteinExistence type="inferred from homology"/>
<dbReference type="GO" id="GO:0019722">
    <property type="term" value="P:calcium-mediated signaling"/>
    <property type="evidence" value="ECO:0007669"/>
    <property type="project" value="TreeGrafter"/>
</dbReference>
<feature type="region of interest" description="Disordered" evidence="11">
    <location>
        <begin position="326"/>
        <end position="353"/>
    </location>
</feature>
<feature type="transmembrane region" description="Helical" evidence="12">
    <location>
        <begin position="152"/>
        <end position="174"/>
    </location>
</feature>
<keyword evidence="2" id="KW-1003">Cell membrane</keyword>
<reference evidence="14 15" key="1">
    <citation type="submission" date="2020-10" db="EMBL/GenBank/DDBJ databases">
        <title>Pygocentrus nattereri (red-bellied piranha) genome, fPygNat1, primary haplotype.</title>
        <authorList>
            <person name="Myers G."/>
            <person name="Meyer A."/>
            <person name="Karagic N."/>
            <person name="Pippel M."/>
            <person name="Winkler S."/>
            <person name="Tracey A."/>
            <person name="Wood J."/>
            <person name="Formenti G."/>
            <person name="Howe K."/>
            <person name="Fedrigo O."/>
            <person name="Jarvis E.D."/>
        </authorList>
    </citation>
    <scope>NUCLEOTIDE SEQUENCE [LARGE SCALE GENOMIC DNA]</scope>
</reference>
<organism evidence="14 15">
    <name type="scientific">Pygocentrus nattereri</name>
    <name type="common">Red-bellied piranha</name>
    <dbReference type="NCBI Taxonomy" id="42514"/>
    <lineage>
        <taxon>Eukaryota</taxon>
        <taxon>Metazoa</taxon>
        <taxon>Chordata</taxon>
        <taxon>Craniata</taxon>
        <taxon>Vertebrata</taxon>
        <taxon>Euteleostomi</taxon>
        <taxon>Actinopterygii</taxon>
        <taxon>Neopterygii</taxon>
        <taxon>Teleostei</taxon>
        <taxon>Ostariophysi</taxon>
        <taxon>Characiformes</taxon>
        <taxon>Characoidei</taxon>
        <taxon>Pygocentrus</taxon>
    </lineage>
</organism>
<evidence type="ECO:0000313" key="14">
    <source>
        <dbReference type="Ensembl" id="ENSPNAP00000049559.1"/>
    </source>
</evidence>
<dbReference type="Ensembl" id="ENSPNAT00000055987.1">
    <property type="protein sequence ID" value="ENSPNAP00000049559.1"/>
    <property type="gene ID" value="ENSPNAG00000033945.1"/>
</dbReference>
<keyword evidence="7 10" id="KW-0675">Receptor</keyword>
<dbReference type="Pfam" id="PF00001">
    <property type="entry name" value="7tm_1"/>
    <property type="match status" value="1"/>
</dbReference>
<evidence type="ECO:0000256" key="12">
    <source>
        <dbReference type="SAM" id="Phobius"/>
    </source>
</evidence>
<reference evidence="14" key="3">
    <citation type="submission" date="2025-09" db="UniProtKB">
        <authorList>
            <consortium name="Ensembl"/>
        </authorList>
    </citation>
    <scope>IDENTIFICATION</scope>
</reference>
<feature type="domain" description="G-protein coupled receptors family 1 profile" evidence="13">
    <location>
        <begin position="55"/>
        <end position="299"/>
    </location>
</feature>
<keyword evidence="6 12" id="KW-0472">Membrane</keyword>
<dbReference type="Proteomes" id="UP001501920">
    <property type="component" value="Chromosome 25"/>
</dbReference>
<feature type="transmembrane region" description="Helical" evidence="12">
    <location>
        <begin position="75"/>
        <end position="99"/>
    </location>
</feature>
<dbReference type="GO" id="GO:0060326">
    <property type="term" value="P:cell chemotaxis"/>
    <property type="evidence" value="ECO:0007669"/>
    <property type="project" value="TreeGrafter"/>
</dbReference>
<dbReference type="PANTHER" id="PTHR10489">
    <property type="entry name" value="CELL ADHESION MOLECULE"/>
    <property type="match status" value="1"/>
</dbReference>
<dbReference type="GO" id="GO:0009897">
    <property type="term" value="C:external side of plasma membrane"/>
    <property type="evidence" value="ECO:0007669"/>
    <property type="project" value="TreeGrafter"/>
</dbReference>
<dbReference type="GO" id="GO:0006955">
    <property type="term" value="P:immune response"/>
    <property type="evidence" value="ECO:0007669"/>
    <property type="project" value="TreeGrafter"/>
</dbReference>
<accession>A0AAR2JH82</accession>
<dbReference type="PROSITE" id="PS00237">
    <property type="entry name" value="G_PROTEIN_RECEP_F1_1"/>
    <property type="match status" value="1"/>
</dbReference>
<evidence type="ECO:0000256" key="3">
    <source>
        <dbReference type="ARBA" id="ARBA00022692"/>
    </source>
</evidence>
<feature type="transmembrane region" description="Helical" evidence="12">
    <location>
        <begin position="240"/>
        <end position="259"/>
    </location>
</feature>
<feature type="transmembrane region" description="Helical" evidence="12">
    <location>
        <begin position="36"/>
        <end position="63"/>
    </location>
</feature>
<dbReference type="SUPFAM" id="SSF81321">
    <property type="entry name" value="Family A G protein-coupled receptor-like"/>
    <property type="match status" value="1"/>
</dbReference>
<feature type="compositionally biased region" description="Basic and acidic residues" evidence="11">
    <location>
        <begin position="328"/>
        <end position="353"/>
    </location>
</feature>
<evidence type="ECO:0000256" key="10">
    <source>
        <dbReference type="RuleBase" id="RU000688"/>
    </source>
</evidence>
<evidence type="ECO:0000256" key="8">
    <source>
        <dbReference type="ARBA" id="ARBA00023180"/>
    </source>
</evidence>
<dbReference type="GO" id="GO:0004974">
    <property type="term" value="F:leukotriene receptor activity"/>
    <property type="evidence" value="ECO:0007669"/>
    <property type="project" value="UniProtKB-ARBA"/>
</dbReference>
<dbReference type="PROSITE" id="PS50262">
    <property type="entry name" value="G_PROTEIN_RECEP_F1_2"/>
    <property type="match status" value="1"/>
</dbReference>
<feature type="transmembrane region" description="Helical" evidence="12">
    <location>
        <begin position="279"/>
        <end position="302"/>
    </location>
</feature>
<dbReference type="PANTHER" id="PTHR10489:SF946">
    <property type="entry name" value="LEUKOTRIENE B4 RECEPTOR 1-LIKE"/>
    <property type="match status" value="1"/>
</dbReference>
<dbReference type="PRINTS" id="PR00237">
    <property type="entry name" value="GPCRRHODOPSN"/>
</dbReference>
<feature type="transmembrane region" description="Helical" evidence="12">
    <location>
        <begin position="194"/>
        <end position="219"/>
    </location>
</feature>
<dbReference type="GO" id="GO:0007204">
    <property type="term" value="P:positive regulation of cytosolic calcium ion concentration"/>
    <property type="evidence" value="ECO:0007669"/>
    <property type="project" value="TreeGrafter"/>
</dbReference>
<dbReference type="InterPro" id="IPR017452">
    <property type="entry name" value="GPCR_Rhodpsn_7TM"/>
</dbReference>
<dbReference type="InterPro" id="IPR000276">
    <property type="entry name" value="GPCR_Rhodpsn"/>
</dbReference>
<evidence type="ECO:0000256" key="4">
    <source>
        <dbReference type="ARBA" id="ARBA00022989"/>
    </source>
</evidence>
<dbReference type="FunFam" id="1.20.1070.10:FF:000109">
    <property type="entry name" value="Leukotriene B4 receptor"/>
    <property type="match status" value="1"/>
</dbReference>
<feature type="transmembrane region" description="Helical" evidence="12">
    <location>
        <begin position="111"/>
        <end position="131"/>
    </location>
</feature>
<dbReference type="AlphaFoldDB" id="A0AAR2JH82"/>
<evidence type="ECO:0000259" key="13">
    <source>
        <dbReference type="PROSITE" id="PS50262"/>
    </source>
</evidence>
<dbReference type="InterPro" id="IPR050119">
    <property type="entry name" value="CCR1-9-like"/>
</dbReference>